<organism evidence="1 2">
    <name type="scientific">Litorilituus lipolyticus</name>
    <dbReference type="NCBI Taxonomy" id="2491017"/>
    <lineage>
        <taxon>Bacteria</taxon>
        <taxon>Pseudomonadati</taxon>
        <taxon>Pseudomonadota</taxon>
        <taxon>Gammaproteobacteria</taxon>
        <taxon>Alteromonadales</taxon>
        <taxon>Colwelliaceae</taxon>
        <taxon>Litorilituus</taxon>
    </lineage>
</organism>
<name>A0A502L3U7_9GAMM</name>
<comment type="caution">
    <text evidence="1">The sequence shown here is derived from an EMBL/GenBank/DDBJ whole genome shotgun (WGS) entry which is preliminary data.</text>
</comment>
<proteinExistence type="predicted"/>
<protein>
    <submittedName>
        <fullName evidence="1">Class IIb bacteriocin, lactobin A/cerein 7B family</fullName>
    </submittedName>
</protein>
<dbReference type="EMBL" id="SAWY01000003">
    <property type="protein sequence ID" value="TPH18658.1"/>
    <property type="molecule type" value="Genomic_DNA"/>
</dbReference>
<accession>A0A502L3U7</accession>
<sequence length="80" mass="8535">MEYNRMRELNVNEIEQVNGGVGSLVILGVVGARAIYTAYRTNAAFRSSVNKAAQWVASSIAGGYFYEKAAEMAAGEAGVN</sequence>
<dbReference type="NCBIfam" id="TIGR03949">
    <property type="entry name" value="bact_IIb_cerein"/>
    <property type="match status" value="1"/>
</dbReference>
<dbReference type="AlphaFoldDB" id="A0A502L3U7"/>
<reference evidence="1 2" key="1">
    <citation type="submission" date="2019-01" db="EMBL/GenBank/DDBJ databases">
        <title>Litorilituus lipolytica sp. nov., isolated from intertidal sand of the Yellow Sea in China.</title>
        <authorList>
            <person name="Liu A."/>
        </authorList>
    </citation>
    <scope>NUCLEOTIDE SEQUENCE [LARGE SCALE GENOMIC DNA]</scope>
    <source>
        <strain evidence="1 2">RZ04</strain>
    </source>
</reference>
<dbReference type="InterPro" id="IPR023991">
    <property type="entry name" value="Bacteriocin_IIb_lactobn/cerein"/>
</dbReference>
<gene>
    <name evidence="1" type="ORF">EPA86_02230</name>
</gene>
<evidence type="ECO:0000313" key="2">
    <source>
        <dbReference type="Proteomes" id="UP000315303"/>
    </source>
</evidence>
<keyword evidence="2" id="KW-1185">Reference proteome</keyword>
<dbReference type="Proteomes" id="UP000315303">
    <property type="component" value="Unassembled WGS sequence"/>
</dbReference>
<evidence type="ECO:0000313" key="1">
    <source>
        <dbReference type="EMBL" id="TPH18658.1"/>
    </source>
</evidence>